<organism evidence="1 2">
    <name type="scientific">Acinetobacter bereziniae</name>
    <name type="common">Acinetobacter genomosp. 10</name>
    <dbReference type="NCBI Taxonomy" id="106648"/>
    <lineage>
        <taxon>Bacteria</taxon>
        <taxon>Pseudomonadati</taxon>
        <taxon>Pseudomonadota</taxon>
        <taxon>Gammaproteobacteria</taxon>
        <taxon>Moraxellales</taxon>
        <taxon>Moraxellaceae</taxon>
        <taxon>Acinetobacter</taxon>
    </lineage>
</organism>
<evidence type="ECO:0000313" key="2">
    <source>
        <dbReference type="Proteomes" id="UP000644140"/>
    </source>
</evidence>
<dbReference type="GO" id="GO:0008721">
    <property type="term" value="F:D-serine ammonia-lyase activity"/>
    <property type="evidence" value="ECO:0007669"/>
    <property type="project" value="TreeGrafter"/>
</dbReference>
<dbReference type="Pfam" id="PF01168">
    <property type="entry name" value="Ala_racemase_N"/>
    <property type="match status" value="1"/>
</dbReference>
<proteinExistence type="predicted"/>
<keyword evidence="1" id="KW-0413">Isomerase</keyword>
<dbReference type="SUPFAM" id="SSF51419">
    <property type="entry name" value="PLP-binding barrel"/>
    <property type="match status" value="1"/>
</dbReference>
<dbReference type="InterPro" id="IPR051466">
    <property type="entry name" value="D-amino_acid_metab_enzyme"/>
</dbReference>
<dbReference type="EMBL" id="CP092085">
    <property type="protein sequence ID" value="UUN97081.1"/>
    <property type="molecule type" value="Genomic_DNA"/>
</dbReference>
<dbReference type="PANTHER" id="PTHR28004:SF2">
    <property type="entry name" value="D-SERINE DEHYDRATASE"/>
    <property type="match status" value="1"/>
</dbReference>
<dbReference type="InterPro" id="IPR001608">
    <property type="entry name" value="Ala_racemase_N"/>
</dbReference>
<sequence length="386" mass="44382">MNHFFEQLNRDLKQSVDALPQLIIDGQALEQNLQYATTKFKYATHLQPRLVVKSLASMELLKTVSAKLSTQRFMVFHLPQLLPILENFSEADVLLGKPMPVRLVQQFYTQHPQSEHANIQWLVDTKARLLQYLEVAKVLAIQLQINIEIDVGLHRGGVDSKAQMIELLRLIEQHPNNLKFSGLMGYDAHVTKLPSVIKKVEVAYQESQATYQRYKDIIQQQFPQLWHAHLCFNGGGSPTFYLHVKQSVCNDLAFGSMLLKPSDFDSEGLRVLQACLWIATPVLKVLPYSQLPGLTILNKLPHRSKALFVYGGYWMADYVYPQGIHPHVLYGRSTNQEMVNVPKTTQIEVDDFVFLRPTQSEAIIPQFAQINYYLDRSFKKWLSFRE</sequence>
<dbReference type="AlphaFoldDB" id="A0A8I1AF17"/>
<gene>
    <name evidence="1" type="ORF">I9054_017230</name>
</gene>
<dbReference type="PANTHER" id="PTHR28004">
    <property type="entry name" value="ZGC:162816-RELATED"/>
    <property type="match status" value="1"/>
</dbReference>
<dbReference type="InterPro" id="IPR029066">
    <property type="entry name" value="PLP-binding_barrel"/>
</dbReference>
<evidence type="ECO:0000313" key="1">
    <source>
        <dbReference type="EMBL" id="UUN97081.1"/>
    </source>
</evidence>
<reference evidence="1" key="1">
    <citation type="submission" date="2022-02" db="EMBL/GenBank/DDBJ databases">
        <title>Characterization of Tn125 harboring carbapenem-resistant Acinetobacter bereziniae clinical isolates.</title>
        <authorList>
            <person name="Wong N.-K."/>
            <person name="Pan Q."/>
        </authorList>
    </citation>
    <scope>NUCLEOTIDE SEQUENCE</scope>
    <source>
        <strain evidence="1">GD03393</strain>
    </source>
</reference>
<protein>
    <submittedName>
        <fullName evidence="1">Alanine racemase</fullName>
        <ecNumber evidence="1">5.1.1.1</ecNumber>
    </submittedName>
</protein>
<dbReference type="Gene3D" id="3.20.20.10">
    <property type="entry name" value="Alanine racemase"/>
    <property type="match status" value="1"/>
</dbReference>
<dbReference type="Proteomes" id="UP000644140">
    <property type="component" value="Chromosome"/>
</dbReference>
<dbReference type="RefSeq" id="WP_121774825.1">
    <property type="nucleotide sequence ID" value="NZ_BKMA01000014.1"/>
</dbReference>
<accession>A0A8I1AF17</accession>
<dbReference type="GO" id="GO:0036088">
    <property type="term" value="P:D-serine catabolic process"/>
    <property type="evidence" value="ECO:0007669"/>
    <property type="project" value="TreeGrafter"/>
</dbReference>
<name>A0A8I1AF17_ACIBZ</name>
<dbReference type="EC" id="5.1.1.1" evidence="1"/>
<dbReference type="GO" id="GO:0008784">
    <property type="term" value="F:alanine racemase activity"/>
    <property type="evidence" value="ECO:0007669"/>
    <property type="project" value="UniProtKB-EC"/>
</dbReference>